<dbReference type="InterPro" id="IPR036890">
    <property type="entry name" value="HATPase_C_sf"/>
</dbReference>
<comment type="catalytic activity">
    <reaction evidence="1">
        <text>ATP + protein L-histidine = ADP + protein N-phospho-L-histidine.</text>
        <dbReference type="EC" id="2.7.13.3"/>
    </reaction>
</comment>
<dbReference type="InterPro" id="IPR050482">
    <property type="entry name" value="Sensor_HK_TwoCompSys"/>
</dbReference>
<dbReference type="GO" id="GO:0016020">
    <property type="term" value="C:membrane"/>
    <property type="evidence" value="ECO:0007669"/>
    <property type="project" value="InterPro"/>
</dbReference>
<dbReference type="RefSeq" id="WP_051238105.1">
    <property type="nucleotide sequence ID" value="NZ_LR134473.1"/>
</dbReference>
<dbReference type="SUPFAM" id="SSF55874">
    <property type="entry name" value="ATPase domain of HSP90 chaperone/DNA topoisomerase II/histidine kinase"/>
    <property type="match status" value="1"/>
</dbReference>
<dbReference type="CDD" id="cd16917">
    <property type="entry name" value="HATPase_UhpB-NarQ-NarX-like"/>
    <property type="match status" value="1"/>
</dbReference>
<keyword evidence="9" id="KW-1133">Transmembrane helix</keyword>
<evidence type="ECO:0000313" key="12">
    <source>
        <dbReference type="EMBL" id="VEI04412.1"/>
    </source>
</evidence>
<dbReference type="GO" id="GO:0005524">
    <property type="term" value="F:ATP binding"/>
    <property type="evidence" value="ECO:0007669"/>
    <property type="project" value="UniProtKB-KW"/>
</dbReference>
<dbReference type="PANTHER" id="PTHR24421">
    <property type="entry name" value="NITRATE/NITRITE SENSOR PROTEIN NARX-RELATED"/>
    <property type="match status" value="1"/>
</dbReference>
<keyword evidence="6 12" id="KW-0418">Kinase</keyword>
<feature type="transmembrane region" description="Helical" evidence="9">
    <location>
        <begin position="35"/>
        <end position="54"/>
    </location>
</feature>
<dbReference type="EMBL" id="LR134473">
    <property type="protein sequence ID" value="VEI04412.1"/>
    <property type="molecule type" value="Genomic_DNA"/>
</dbReference>
<name>A0A3S4USV2_9ACTN</name>
<evidence type="ECO:0000256" key="8">
    <source>
        <dbReference type="ARBA" id="ARBA00023012"/>
    </source>
</evidence>
<dbReference type="STRING" id="1122997.GCA_000425285_00563"/>
<evidence type="ECO:0000256" key="7">
    <source>
        <dbReference type="ARBA" id="ARBA00022840"/>
    </source>
</evidence>
<keyword evidence="3" id="KW-0597">Phosphoprotein</keyword>
<evidence type="ECO:0000256" key="1">
    <source>
        <dbReference type="ARBA" id="ARBA00000085"/>
    </source>
</evidence>
<keyword evidence="9" id="KW-0812">Transmembrane</keyword>
<evidence type="ECO:0000259" key="10">
    <source>
        <dbReference type="Pfam" id="PF02518"/>
    </source>
</evidence>
<dbReference type="InterPro" id="IPR011712">
    <property type="entry name" value="Sig_transdc_His_kin_sub3_dim/P"/>
</dbReference>
<dbReference type="Proteomes" id="UP000277858">
    <property type="component" value="Chromosome"/>
</dbReference>
<feature type="domain" description="Histidine kinase/HSP90-like ATPase" evidence="10">
    <location>
        <begin position="283"/>
        <end position="365"/>
    </location>
</feature>
<dbReference type="InterPro" id="IPR003594">
    <property type="entry name" value="HATPase_dom"/>
</dbReference>
<protein>
    <recommendedName>
        <fullName evidence="2">histidine kinase</fullName>
        <ecNumber evidence="2">2.7.13.3</ecNumber>
    </recommendedName>
</protein>
<keyword evidence="4 12" id="KW-0808">Transferase</keyword>
<evidence type="ECO:0000259" key="11">
    <source>
        <dbReference type="Pfam" id="PF07730"/>
    </source>
</evidence>
<dbReference type="EC" id="2.7.13.3" evidence="2"/>
<keyword evidence="8" id="KW-0902">Two-component regulatory system</keyword>
<gene>
    <name evidence="12" type="primary">nreB</name>
    <name evidence="12" type="ORF">NCTC13652_02644</name>
</gene>
<proteinExistence type="predicted"/>
<evidence type="ECO:0000256" key="5">
    <source>
        <dbReference type="ARBA" id="ARBA00022741"/>
    </source>
</evidence>
<keyword evidence="13" id="KW-1185">Reference proteome</keyword>
<dbReference type="GO" id="GO:0046983">
    <property type="term" value="F:protein dimerization activity"/>
    <property type="evidence" value="ECO:0007669"/>
    <property type="project" value="InterPro"/>
</dbReference>
<keyword evidence="5" id="KW-0547">Nucleotide-binding</keyword>
<feature type="transmembrane region" description="Helical" evidence="9">
    <location>
        <begin position="7"/>
        <end position="29"/>
    </location>
</feature>
<organism evidence="12 13">
    <name type="scientific">Acidipropionibacterium jensenii</name>
    <dbReference type="NCBI Taxonomy" id="1749"/>
    <lineage>
        <taxon>Bacteria</taxon>
        <taxon>Bacillati</taxon>
        <taxon>Actinomycetota</taxon>
        <taxon>Actinomycetes</taxon>
        <taxon>Propionibacteriales</taxon>
        <taxon>Propionibacteriaceae</taxon>
        <taxon>Acidipropionibacterium</taxon>
    </lineage>
</organism>
<dbReference type="AlphaFoldDB" id="A0A3S4USV2"/>
<dbReference type="GO" id="GO:0000155">
    <property type="term" value="F:phosphorelay sensor kinase activity"/>
    <property type="evidence" value="ECO:0007669"/>
    <property type="project" value="InterPro"/>
</dbReference>
<evidence type="ECO:0000256" key="2">
    <source>
        <dbReference type="ARBA" id="ARBA00012438"/>
    </source>
</evidence>
<keyword evidence="9" id="KW-0472">Membrane</keyword>
<dbReference type="Gene3D" id="1.20.5.1930">
    <property type="match status" value="1"/>
</dbReference>
<dbReference type="Gene3D" id="3.30.565.10">
    <property type="entry name" value="Histidine kinase-like ATPase, C-terminal domain"/>
    <property type="match status" value="1"/>
</dbReference>
<evidence type="ECO:0000313" key="13">
    <source>
        <dbReference type="Proteomes" id="UP000277858"/>
    </source>
</evidence>
<feature type="domain" description="Signal transduction histidine kinase subgroup 3 dimerisation and phosphoacceptor" evidence="11">
    <location>
        <begin position="181"/>
        <end position="241"/>
    </location>
</feature>
<dbReference type="Pfam" id="PF02518">
    <property type="entry name" value="HATPase_c"/>
    <property type="match status" value="1"/>
</dbReference>
<sequence>MRRSAILWMLAGVLAVVTLILAAGGVLVASAFVRAPVAMLVGVLLTGAVGLVSVRLHHWAGRLIDPTAEIETELAGLGEVSGHRRMALQQVLRKVTGDPSLSLAVRADDTWVDADGNPISPPADAVPLGRAGGDALVICSRPELSGRIARVGDWGSLLDPAVMEAVVEQEAARADRAAAAERSRISRDLHDGVQAHLLGIALNLQLSGRGLEEPGARLLVEETVVGLRDAVSQVRALAEGGAPTVLVTDGLGAALAHLVRPLDVVTQTRLPERRHSAEVEETAFFVASEAIANAVKHAGADHIEIAVEETGSVLTVIVTDDGVGGADLRLGTGLRGITERVAAFGGLLVVREARPRGTVVEASLPCG</sequence>
<dbReference type="PANTHER" id="PTHR24421:SF10">
    <property type="entry name" value="NITRATE_NITRITE SENSOR PROTEIN NARQ"/>
    <property type="match status" value="1"/>
</dbReference>
<evidence type="ECO:0000256" key="3">
    <source>
        <dbReference type="ARBA" id="ARBA00022553"/>
    </source>
</evidence>
<evidence type="ECO:0000256" key="6">
    <source>
        <dbReference type="ARBA" id="ARBA00022777"/>
    </source>
</evidence>
<reference evidence="12 13" key="1">
    <citation type="submission" date="2018-12" db="EMBL/GenBank/DDBJ databases">
        <authorList>
            <consortium name="Pathogen Informatics"/>
        </authorList>
    </citation>
    <scope>NUCLEOTIDE SEQUENCE [LARGE SCALE GENOMIC DNA]</scope>
    <source>
        <strain evidence="12 13">NCTC13652</strain>
    </source>
</reference>
<evidence type="ECO:0000256" key="9">
    <source>
        <dbReference type="SAM" id="Phobius"/>
    </source>
</evidence>
<keyword evidence="7" id="KW-0067">ATP-binding</keyword>
<evidence type="ECO:0000256" key="4">
    <source>
        <dbReference type="ARBA" id="ARBA00022679"/>
    </source>
</evidence>
<accession>A0A3S4USV2</accession>
<dbReference type="Pfam" id="PF07730">
    <property type="entry name" value="HisKA_3"/>
    <property type="match status" value="1"/>
</dbReference>